<dbReference type="RefSeq" id="WP_378324979.1">
    <property type="nucleotide sequence ID" value="NZ_JBHTGP010000018.1"/>
</dbReference>
<dbReference type="Proteomes" id="UP001597063">
    <property type="component" value="Unassembled WGS sequence"/>
</dbReference>
<dbReference type="PANTHER" id="PTHR11712:SF336">
    <property type="entry name" value="3-OXOACYL-[ACYL-CARRIER-PROTEIN] SYNTHASE, MITOCHONDRIAL"/>
    <property type="match status" value="1"/>
</dbReference>
<evidence type="ECO:0000256" key="2">
    <source>
        <dbReference type="ARBA" id="ARBA00022679"/>
    </source>
</evidence>
<keyword evidence="2 3" id="KW-0808">Transferase</keyword>
<evidence type="ECO:0000313" key="6">
    <source>
        <dbReference type="Proteomes" id="UP001597063"/>
    </source>
</evidence>
<dbReference type="InterPro" id="IPR018201">
    <property type="entry name" value="Ketoacyl_synth_AS"/>
</dbReference>
<dbReference type="PROSITE" id="PS52004">
    <property type="entry name" value="KS3_2"/>
    <property type="match status" value="1"/>
</dbReference>
<comment type="similarity">
    <text evidence="1 3">Belongs to the thiolase-like superfamily. Beta-ketoacyl-ACP synthases family.</text>
</comment>
<dbReference type="InterPro" id="IPR014031">
    <property type="entry name" value="Ketoacyl_synth_C"/>
</dbReference>
<evidence type="ECO:0000313" key="5">
    <source>
        <dbReference type="EMBL" id="MFD0689938.1"/>
    </source>
</evidence>
<proteinExistence type="inferred from homology"/>
<sequence length="402" mass="40149">MDGRDIVITGLGAISCLGSGVPEFWRGLLAGGGAPARVPDPLAHMRSPHKYLVPDGAVPAGPETAAHVPLGAGPRMGAAAAREAAADAGLEPAALDGAAVVVGVEMGNAEMHEGDRPGEPIGGTRWRPMTVTTAAVSAAVGSSGESLSVGNACAASAYALSIAADMIRAGEADVAVAGGADGGSRAALGAFHRMRAMDPVRCRPFDAGRAGTVFGDGAAMVVLESAEHAARRGAAVHAVLAAAEWSCDAHHITAPEPSGREITDTMRRALRAAGLDPGRIAALVPHGTGTPLNDVTESRALRAVFGDHCDRLPLLNLKGMIGHTGGAAGAFAVLAGVLALRHRLVPAADPPVDRDPECEVLLPEGGPAAVEGDGVMVNAYAFGGTNASLILTAGPGGGRSVQ</sequence>
<dbReference type="PROSITE" id="PS00606">
    <property type="entry name" value="KS3_1"/>
    <property type="match status" value="1"/>
</dbReference>
<keyword evidence="6" id="KW-1185">Reference proteome</keyword>
<dbReference type="EMBL" id="JBHTGP010000018">
    <property type="protein sequence ID" value="MFD0689938.1"/>
    <property type="molecule type" value="Genomic_DNA"/>
</dbReference>
<feature type="domain" description="Ketosynthase family 3 (KS3)" evidence="4">
    <location>
        <begin position="3"/>
        <end position="393"/>
    </location>
</feature>
<dbReference type="Gene3D" id="3.40.47.10">
    <property type="match status" value="1"/>
</dbReference>
<accession>A0ABW2XWT2</accession>
<reference evidence="6" key="1">
    <citation type="journal article" date="2019" name="Int. J. Syst. Evol. Microbiol.">
        <title>The Global Catalogue of Microorganisms (GCM) 10K type strain sequencing project: providing services to taxonomists for standard genome sequencing and annotation.</title>
        <authorList>
            <consortium name="The Broad Institute Genomics Platform"/>
            <consortium name="The Broad Institute Genome Sequencing Center for Infectious Disease"/>
            <person name="Wu L."/>
            <person name="Ma J."/>
        </authorList>
    </citation>
    <scope>NUCLEOTIDE SEQUENCE [LARGE SCALE GENOMIC DNA]</scope>
    <source>
        <strain evidence="6">JCM 9371</strain>
    </source>
</reference>
<dbReference type="PANTHER" id="PTHR11712">
    <property type="entry name" value="POLYKETIDE SYNTHASE-RELATED"/>
    <property type="match status" value="1"/>
</dbReference>
<dbReference type="PROSITE" id="PS51257">
    <property type="entry name" value="PROKAR_LIPOPROTEIN"/>
    <property type="match status" value="1"/>
</dbReference>
<evidence type="ECO:0000256" key="1">
    <source>
        <dbReference type="ARBA" id="ARBA00008467"/>
    </source>
</evidence>
<gene>
    <name evidence="5" type="ORF">ACFQZM_35990</name>
</gene>
<dbReference type="Pfam" id="PF02801">
    <property type="entry name" value="Ketoacyl-synt_C"/>
    <property type="match status" value="1"/>
</dbReference>
<dbReference type="SMART" id="SM00825">
    <property type="entry name" value="PKS_KS"/>
    <property type="match status" value="1"/>
</dbReference>
<comment type="caution">
    <text evidence="5">The sequence shown here is derived from an EMBL/GenBank/DDBJ whole genome shotgun (WGS) entry which is preliminary data.</text>
</comment>
<dbReference type="SUPFAM" id="SSF53901">
    <property type="entry name" value="Thiolase-like"/>
    <property type="match status" value="2"/>
</dbReference>
<dbReference type="InterPro" id="IPR000794">
    <property type="entry name" value="Beta-ketoacyl_synthase"/>
</dbReference>
<protein>
    <submittedName>
        <fullName evidence="5">Beta-ketoacyl-[acyl-carrier-protein] synthase family protein</fullName>
    </submittedName>
</protein>
<dbReference type="InterPro" id="IPR016039">
    <property type="entry name" value="Thiolase-like"/>
</dbReference>
<name>A0ABW2XWT2_9ACTN</name>
<dbReference type="InterPro" id="IPR020841">
    <property type="entry name" value="PKS_Beta-ketoAc_synthase_dom"/>
</dbReference>
<dbReference type="InterPro" id="IPR014030">
    <property type="entry name" value="Ketoacyl_synth_N"/>
</dbReference>
<dbReference type="Pfam" id="PF00109">
    <property type="entry name" value="ketoacyl-synt"/>
    <property type="match status" value="1"/>
</dbReference>
<evidence type="ECO:0000259" key="4">
    <source>
        <dbReference type="PROSITE" id="PS52004"/>
    </source>
</evidence>
<organism evidence="5 6">
    <name type="scientific">Actinomadura fibrosa</name>
    <dbReference type="NCBI Taxonomy" id="111802"/>
    <lineage>
        <taxon>Bacteria</taxon>
        <taxon>Bacillati</taxon>
        <taxon>Actinomycetota</taxon>
        <taxon>Actinomycetes</taxon>
        <taxon>Streptosporangiales</taxon>
        <taxon>Thermomonosporaceae</taxon>
        <taxon>Actinomadura</taxon>
    </lineage>
</organism>
<evidence type="ECO:0000256" key="3">
    <source>
        <dbReference type="RuleBase" id="RU003694"/>
    </source>
</evidence>